<keyword evidence="3" id="KW-1185">Reference proteome</keyword>
<reference evidence="2" key="1">
    <citation type="submission" date="2022-02" db="EMBL/GenBank/DDBJ databases">
        <title>Polaribacter sp. MSW13, isolated from seawater.</title>
        <authorList>
            <person name="Kristyanto S."/>
            <person name="Jung J."/>
            <person name="Jeon C.O."/>
        </authorList>
    </citation>
    <scope>NUCLEOTIDE SEQUENCE</scope>
    <source>
        <strain evidence="2">MSW13</strain>
    </source>
</reference>
<keyword evidence="1" id="KW-0812">Transmembrane</keyword>
<keyword evidence="1" id="KW-0472">Membrane</keyword>
<dbReference type="Proteomes" id="UP001139369">
    <property type="component" value="Unassembled WGS sequence"/>
</dbReference>
<protein>
    <submittedName>
        <fullName evidence="2">Uncharacterized protein</fullName>
    </submittedName>
</protein>
<feature type="transmembrane region" description="Helical" evidence="1">
    <location>
        <begin position="5"/>
        <end position="22"/>
    </location>
</feature>
<feature type="transmembrane region" description="Helical" evidence="1">
    <location>
        <begin position="34"/>
        <end position="54"/>
    </location>
</feature>
<comment type="caution">
    <text evidence="2">The sequence shown here is derived from an EMBL/GenBank/DDBJ whole genome shotgun (WGS) entry which is preliminary data.</text>
</comment>
<proteinExistence type="predicted"/>
<feature type="transmembrane region" description="Helical" evidence="1">
    <location>
        <begin position="128"/>
        <end position="146"/>
    </location>
</feature>
<accession>A0A9X1VKJ7</accession>
<keyword evidence="1" id="KW-1133">Transmembrane helix</keyword>
<evidence type="ECO:0000313" key="2">
    <source>
        <dbReference type="EMBL" id="MCI2227688.1"/>
    </source>
</evidence>
<dbReference type="AlphaFoldDB" id="A0A9X1VKJ7"/>
<organism evidence="2 3">
    <name type="scientific">Polaribacter marinus</name>
    <dbReference type="NCBI Taxonomy" id="2916838"/>
    <lineage>
        <taxon>Bacteria</taxon>
        <taxon>Pseudomonadati</taxon>
        <taxon>Bacteroidota</taxon>
        <taxon>Flavobacteriia</taxon>
        <taxon>Flavobacteriales</taxon>
        <taxon>Flavobacteriaceae</taxon>
    </lineage>
</organism>
<gene>
    <name evidence="2" type="ORF">MC378_00825</name>
</gene>
<feature type="transmembrane region" description="Helical" evidence="1">
    <location>
        <begin position="95"/>
        <end position="116"/>
    </location>
</feature>
<evidence type="ECO:0000313" key="3">
    <source>
        <dbReference type="Proteomes" id="UP001139369"/>
    </source>
</evidence>
<dbReference type="RefSeq" id="WP_242176810.1">
    <property type="nucleotide sequence ID" value="NZ_JAKQYM010000001.1"/>
</dbReference>
<dbReference type="EMBL" id="JAKQYM010000001">
    <property type="protein sequence ID" value="MCI2227688.1"/>
    <property type="molecule type" value="Genomic_DNA"/>
</dbReference>
<sequence>MKKIIYILILTIISSLIAWFYVESNDGFGKGDILPFTFYSFILSLLSISIIGLYQKAFEKVHYFFGFILSIIFSIIQTFLFILILWLVFGPWIGAISFPFQICWLIGVNIANLFLLTKSQSKFNTQHLFIIFIAIGLSILVYKITYRLKDNLAENQNYDIICLSHSPNEEAKPSIQDLIKYGLSENEARVILEQNLTGSFWTDTFFRISQSKLISTDYPNYDFDKLEKNGGNKIEFTFGNKLNPTINLNPNRIIIVMNHPLTKPFEFKEPLNTSMIIIQDSIGNGFKEIRFSEKKNLKKITIQETDFRGFPYSTSIELNLKEHGKFNIHGFQWLKK</sequence>
<evidence type="ECO:0000256" key="1">
    <source>
        <dbReference type="SAM" id="Phobius"/>
    </source>
</evidence>
<name>A0A9X1VKJ7_9FLAO</name>
<feature type="transmembrane region" description="Helical" evidence="1">
    <location>
        <begin position="61"/>
        <end position="89"/>
    </location>
</feature>